<protein>
    <recommendedName>
        <fullName evidence="2">Flotillin-like</fullName>
    </recommendedName>
</protein>
<dbReference type="SUPFAM" id="SSF117892">
    <property type="entry name" value="Band 7/SPFH domain"/>
    <property type="match status" value="1"/>
</dbReference>
<comment type="caution">
    <text evidence="3">The sequence shown here is derived from an EMBL/GenBank/DDBJ whole genome shotgun (WGS) entry which is preliminary data.</text>
</comment>
<name>A0A822XIU4_NELNU</name>
<dbReference type="GO" id="GO:0005901">
    <property type="term" value="C:caveola"/>
    <property type="evidence" value="ECO:0007669"/>
    <property type="project" value="UniProtKB-SubCell"/>
</dbReference>
<keyword evidence="4" id="KW-1185">Reference proteome</keyword>
<evidence type="ECO:0000256" key="1">
    <source>
        <dbReference type="ARBA" id="ARBA00004308"/>
    </source>
</evidence>
<dbReference type="PANTHER" id="PTHR13806">
    <property type="entry name" value="FLOTILLIN-RELATED"/>
    <property type="match status" value="1"/>
</dbReference>
<dbReference type="PANTHER" id="PTHR13806:SF31">
    <property type="entry name" value="FLOTILLIN-LIKE PROTEIN 1-RELATED"/>
    <property type="match status" value="1"/>
</dbReference>
<sequence>MYKVASPSKYLVITGVGIRIIEGETRVLAMSMTMEEIFRGTKEFKQKVFEKFQIELNQFDLLIYDTNIKIISTQRQGEGKKEGIKVKTYVRIYENQKEADVVEVNVELTTKKGGEVERMNALTRIEKLRAELLSKASVQEVNWELYRKHKAKEAKAIAEASFYARQQCTENYMMINNRMFQQLAKMEIVRAYLERERF</sequence>
<organism evidence="3 4">
    <name type="scientific">Nelumbo nucifera</name>
    <name type="common">Sacred lotus</name>
    <dbReference type="NCBI Taxonomy" id="4432"/>
    <lineage>
        <taxon>Eukaryota</taxon>
        <taxon>Viridiplantae</taxon>
        <taxon>Streptophyta</taxon>
        <taxon>Embryophyta</taxon>
        <taxon>Tracheophyta</taxon>
        <taxon>Spermatophyta</taxon>
        <taxon>Magnoliopsida</taxon>
        <taxon>Proteales</taxon>
        <taxon>Nelumbonaceae</taxon>
        <taxon>Nelumbo</taxon>
    </lineage>
</organism>
<dbReference type="InterPro" id="IPR036013">
    <property type="entry name" value="Band_7/SPFH_dom_sf"/>
</dbReference>
<keyword evidence="2" id="KW-0472">Membrane</keyword>
<evidence type="ECO:0000256" key="2">
    <source>
        <dbReference type="RuleBase" id="RU366054"/>
    </source>
</evidence>
<comment type="subcellular location">
    <subcellularLocation>
        <location evidence="2">Cell membrane</location>
        <topology evidence="2">Lipid-anchor</topology>
    </subcellularLocation>
    <subcellularLocation>
        <location evidence="2">Membrane</location>
        <location evidence="2">Caveola</location>
    </subcellularLocation>
    <subcellularLocation>
        <location evidence="1">Endomembrane system</location>
    </subcellularLocation>
</comment>
<keyword evidence="2" id="KW-1003">Cell membrane</keyword>
<gene>
    <name evidence="3" type="ORF">HUJ06_021385</name>
</gene>
<dbReference type="EMBL" id="DUZY01000001">
    <property type="protein sequence ID" value="DAD19922.1"/>
    <property type="molecule type" value="Genomic_DNA"/>
</dbReference>
<dbReference type="GO" id="GO:0012505">
    <property type="term" value="C:endomembrane system"/>
    <property type="evidence" value="ECO:0007669"/>
    <property type="project" value="UniProtKB-SubCell"/>
</dbReference>
<accession>A0A822XIU4</accession>
<dbReference type="Gene3D" id="3.30.479.30">
    <property type="entry name" value="Band 7 domain"/>
    <property type="match status" value="1"/>
</dbReference>
<dbReference type="Proteomes" id="UP000607653">
    <property type="component" value="Unassembled WGS sequence"/>
</dbReference>
<evidence type="ECO:0000313" key="4">
    <source>
        <dbReference type="Proteomes" id="UP000607653"/>
    </source>
</evidence>
<dbReference type="InterPro" id="IPR027705">
    <property type="entry name" value="Flotillin_fam"/>
</dbReference>
<reference evidence="3 4" key="1">
    <citation type="journal article" date="2020" name="Mol. Biol. Evol.">
        <title>Distinct Expression and Methylation Patterns for Genes with Different Fates following a Single Whole-Genome Duplication in Flowering Plants.</title>
        <authorList>
            <person name="Shi T."/>
            <person name="Rahmani R.S."/>
            <person name="Gugger P.F."/>
            <person name="Wang M."/>
            <person name="Li H."/>
            <person name="Zhang Y."/>
            <person name="Li Z."/>
            <person name="Wang Q."/>
            <person name="Van de Peer Y."/>
            <person name="Marchal K."/>
            <person name="Chen J."/>
        </authorList>
    </citation>
    <scope>NUCLEOTIDE SEQUENCE [LARGE SCALE GENOMIC DNA]</scope>
    <source>
        <tissue evidence="3">Leaf</tissue>
    </source>
</reference>
<proteinExistence type="inferred from homology"/>
<evidence type="ECO:0000313" key="3">
    <source>
        <dbReference type="EMBL" id="DAD19922.1"/>
    </source>
</evidence>
<dbReference type="AlphaFoldDB" id="A0A822XIU4"/>
<comment type="similarity">
    <text evidence="2">Belongs to the band 7/mec-2 family. Flotillin subfamily.</text>
</comment>